<dbReference type="STRING" id="1549858.MC45_14800"/>
<accession>A0A097EL38</accession>
<evidence type="ECO:0008006" key="4">
    <source>
        <dbReference type="Google" id="ProtNLM"/>
    </source>
</evidence>
<dbReference type="RefSeq" id="WP_038667548.1">
    <property type="nucleotide sequence ID" value="NZ_CP009571.1"/>
</dbReference>
<dbReference type="HOGENOM" id="CLU_056689_1_0_5"/>
<dbReference type="PROSITE" id="PS51318">
    <property type="entry name" value="TAT"/>
    <property type="match status" value="1"/>
</dbReference>
<dbReference type="PANTHER" id="PTHR31694:SF26">
    <property type="entry name" value="OS05G0151100 PROTEIN"/>
    <property type="match status" value="1"/>
</dbReference>
<reference evidence="2 3" key="1">
    <citation type="submission" date="2014-09" db="EMBL/GenBank/DDBJ databases">
        <title>Using Illumina technology Improving SMRT sequencing Genome Assembly by RASTools.</title>
        <authorList>
            <person name="Zhou Y."/>
            <person name="Ma T."/>
            <person name="Liu T."/>
        </authorList>
    </citation>
    <scope>NUCLEOTIDE SEQUENCE [LARGE SCALE GENOMIC DNA]</scope>
    <source>
        <strain evidence="2 3">ATCC 55669</strain>
    </source>
</reference>
<keyword evidence="1" id="KW-1133">Transmembrane helix</keyword>
<gene>
    <name evidence="2" type="ORF">MC45_14800</name>
</gene>
<dbReference type="SUPFAM" id="SSF47240">
    <property type="entry name" value="Ferritin-like"/>
    <property type="match status" value="1"/>
</dbReference>
<proteinExistence type="predicted"/>
<dbReference type="KEGG" id="stax:MC45_14800"/>
<keyword evidence="1" id="KW-0472">Membrane</keyword>
<feature type="transmembrane region" description="Helical" evidence="1">
    <location>
        <begin position="24"/>
        <end position="45"/>
    </location>
</feature>
<sequence length="342" mass="34860">MTQTDQIIEAFDARARRREERRGFFKNAMGMAAVTAAGAAAMSIAGEAAAQTAVTEVDVLNFALNLEYLEAQFYSYAAFGTGLPANLLTGGVGTQGTVVTGTGTGSARQVQFSDRGIAAYAREIAADEVAHVTFLRAAIRGTGTSDALIAAQPQIDISGAAGGAFAAAAASTSPALTGFDPYANDDSFLQAAFIFEDVGVTAYKGAAGALFNNKTYLEAAAGILAVEAYHAAIVRTALYARGVATPTITTAQNNVAATTAISNLRDSVDGGTDLDQGIAATTTNAGTTSNIVPLDSNGLAFSRTPAQVLNIVYLNPRSVTAGGFFPNGINNGNSGLRSSAAN</sequence>
<evidence type="ECO:0000313" key="3">
    <source>
        <dbReference type="Proteomes" id="UP000033200"/>
    </source>
</evidence>
<dbReference type="Pfam" id="PF13668">
    <property type="entry name" value="Ferritin_2"/>
    <property type="match status" value="1"/>
</dbReference>
<organism evidence="2 3">
    <name type="scientific">Sphingomonas taxi</name>
    <dbReference type="NCBI Taxonomy" id="1549858"/>
    <lineage>
        <taxon>Bacteria</taxon>
        <taxon>Pseudomonadati</taxon>
        <taxon>Pseudomonadota</taxon>
        <taxon>Alphaproteobacteria</taxon>
        <taxon>Sphingomonadales</taxon>
        <taxon>Sphingomonadaceae</taxon>
        <taxon>Sphingomonas</taxon>
    </lineage>
</organism>
<dbReference type="InterPro" id="IPR052965">
    <property type="entry name" value="Pigment-catalase-like"/>
</dbReference>
<keyword evidence="1" id="KW-0812">Transmembrane</keyword>
<dbReference type="EMBL" id="CP009571">
    <property type="protein sequence ID" value="AIT08283.1"/>
    <property type="molecule type" value="Genomic_DNA"/>
</dbReference>
<keyword evidence="3" id="KW-1185">Reference proteome</keyword>
<dbReference type="AlphaFoldDB" id="A0A097EL38"/>
<evidence type="ECO:0000256" key="1">
    <source>
        <dbReference type="SAM" id="Phobius"/>
    </source>
</evidence>
<dbReference type="PANTHER" id="PTHR31694">
    <property type="entry name" value="DESICCATION-LIKE PROTEIN"/>
    <property type="match status" value="1"/>
</dbReference>
<dbReference type="InterPro" id="IPR006311">
    <property type="entry name" value="TAT_signal"/>
</dbReference>
<dbReference type="Proteomes" id="UP000033200">
    <property type="component" value="Chromosome"/>
</dbReference>
<dbReference type="InterPro" id="IPR009078">
    <property type="entry name" value="Ferritin-like_SF"/>
</dbReference>
<evidence type="ECO:0000313" key="2">
    <source>
        <dbReference type="EMBL" id="AIT08283.1"/>
    </source>
</evidence>
<protein>
    <recommendedName>
        <fullName evidence="4">Ferritin-like domain-containing protein</fullName>
    </recommendedName>
</protein>
<dbReference type="eggNOG" id="COG1633">
    <property type="taxonomic scope" value="Bacteria"/>
</dbReference>
<name>A0A097EL38_9SPHN</name>